<reference evidence="3 4" key="1">
    <citation type="submission" date="2016-02" db="EMBL/GenBank/DDBJ databases">
        <title>Band-tailed pigeon sequencing and assembly.</title>
        <authorList>
            <person name="Soares A.E."/>
            <person name="Novak B.J."/>
            <person name="Rice E.S."/>
            <person name="O'Connell B."/>
            <person name="Chang D."/>
            <person name="Weber S."/>
            <person name="Shapiro B."/>
        </authorList>
    </citation>
    <scope>NUCLEOTIDE SEQUENCE [LARGE SCALE GENOMIC DNA]</scope>
    <source>
        <strain evidence="3">BTP2013</strain>
        <tissue evidence="3">Blood</tissue>
    </source>
</reference>
<keyword evidence="2" id="KW-1133">Transmembrane helix</keyword>
<keyword evidence="2" id="KW-0472">Membrane</keyword>
<dbReference type="EMBL" id="LSYS01002182">
    <property type="protein sequence ID" value="OPJ86652.1"/>
    <property type="molecule type" value="Genomic_DNA"/>
</dbReference>
<keyword evidence="2" id="KW-0812">Transmembrane</keyword>
<feature type="transmembrane region" description="Helical" evidence="2">
    <location>
        <begin position="7"/>
        <end position="30"/>
    </location>
</feature>
<evidence type="ECO:0000256" key="1">
    <source>
        <dbReference type="SAM" id="Coils"/>
    </source>
</evidence>
<evidence type="ECO:0000313" key="3">
    <source>
        <dbReference type="EMBL" id="OPJ86652.1"/>
    </source>
</evidence>
<proteinExistence type="predicted"/>
<sequence>MADKPAWGAYAAVAIGVVAVVLAVTLPAMLCQRDTGSVVPGDTAWGATQLEEALARVAQLQEQNQVLRAELAQQQEQLGDLQIIRDRIQLENERLQKKLQGTGSEDWGGTWLWIIILGVLVWKWLR</sequence>
<keyword evidence="1" id="KW-0175">Coiled coil</keyword>
<keyword evidence="4" id="KW-1185">Reference proteome</keyword>
<organism evidence="3 4">
    <name type="scientific">Patagioenas fasciata monilis</name>
    <dbReference type="NCBI Taxonomy" id="372326"/>
    <lineage>
        <taxon>Eukaryota</taxon>
        <taxon>Metazoa</taxon>
        <taxon>Chordata</taxon>
        <taxon>Craniata</taxon>
        <taxon>Vertebrata</taxon>
        <taxon>Euteleostomi</taxon>
        <taxon>Archelosauria</taxon>
        <taxon>Archosauria</taxon>
        <taxon>Dinosauria</taxon>
        <taxon>Saurischia</taxon>
        <taxon>Theropoda</taxon>
        <taxon>Coelurosauria</taxon>
        <taxon>Aves</taxon>
        <taxon>Neognathae</taxon>
        <taxon>Neoaves</taxon>
        <taxon>Columbimorphae</taxon>
        <taxon>Columbiformes</taxon>
        <taxon>Columbidae</taxon>
        <taxon>Patagioenas</taxon>
    </lineage>
</organism>
<evidence type="ECO:0000313" key="4">
    <source>
        <dbReference type="Proteomes" id="UP000190648"/>
    </source>
</evidence>
<protein>
    <submittedName>
        <fullName evidence="3">Uncharacterized protein</fullName>
    </submittedName>
</protein>
<comment type="caution">
    <text evidence="3">The sequence shown here is derived from an EMBL/GenBank/DDBJ whole genome shotgun (WGS) entry which is preliminary data.</text>
</comment>
<name>A0A1V4KQD0_PATFA</name>
<accession>A0A1V4KQD0</accession>
<evidence type="ECO:0000256" key="2">
    <source>
        <dbReference type="SAM" id="Phobius"/>
    </source>
</evidence>
<feature type="coiled-coil region" evidence="1">
    <location>
        <begin position="50"/>
        <end position="105"/>
    </location>
</feature>
<dbReference type="Proteomes" id="UP000190648">
    <property type="component" value="Unassembled WGS sequence"/>
</dbReference>
<dbReference type="AlphaFoldDB" id="A0A1V4KQD0"/>
<gene>
    <name evidence="3" type="ORF">AV530_006779</name>
</gene>
<feature type="transmembrane region" description="Helical" evidence="2">
    <location>
        <begin position="107"/>
        <end position="125"/>
    </location>
</feature>